<dbReference type="RefSeq" id="WP_013918334.1">
    <property type="nucleotide sequence ID" value="NC_015690.1"/>
</dbReference>
<reference evidence="3" key="1">
    <citation type="submission" date="2011-06" db="EMBL/GenBank/DDBJ databases">
        <title>Complete genome sequence of Paenibacillus mucilaginosus KNP414.</title>
        <authorList>
            <person name="Wang J."/>
            <person name="Hu S."/>
            <person name="Hu X."/>
            <person name="Zhang B."/>
            <person name="Dong D."/>
            <person name="Zhang S."/>
            <person name="Zhao K."/>
            <person name="Wu D."/>
        </authorList>
    </citation>
    <scope>NUCLEOTIDE SEQUENCE [LARGE SCALE GENOMIC DNA]</scope>
    <source>
        <strain evidence="3">KNP414</strain>
    </source>
</reference>
<name>F8FDY1_PAEMK</name>
<protein>
    <submittedName>
        <fullName evidence="2">Uncharacterized protein</fullName>
    </submittedName>
</protein>
<dbReference type="EMBL" id="CP002869">
    <property type="protein sequence ID" value="AEI43181.1"/>
    <property type="molecule type" value="Genomic_DNA"/>
</dbReference>
<keyword evidence="1" id="KW-0732">Signal</keyword>
<dbReference type="KEGG" id="pms:KNP414_04651"/>
<evidence type="ECO:0000256" key="1">
    <source>
        <dbReference type="SAM" id="SignalP"/>
    </source>
</evidence>
<evidence type="ECO:0000313" key="2">
    <source>
        <dbReference type="EMBL" id="AEI43181.1"/>
    </source>
</evidence>
<reference evidence="2 3" key="2">
    <citation type="journal article" date="2013" name="Genome Announc.">
        <title>Genome Sequence of Growth-Improving Paenibacillus mucilaginosus Strain KNP414.</title>
        <authorList>
            <person name="Lu J.J."/>
            <person name="Wang J.F."/>
            <person name="Hu X.F."/>
        </authorList>
    </citation>
    <scope>NUCLEOTIDE SEQUENCE [LARGE SCALE GENOMIC DNA]</scope>
    <source>
        <strain evidence="2 3">KNP414</strain>
    </source>
</reference>
<proteinExistence type="predicted"/>
<accession>F8FDY1</accession>
<dbReference type="PATRIC" id="fig|1036673.3.peg.4279"/>
<feature type="chain" id="PRO_5039557504" evidence="1">
    <location>
        <begin position="20"/>
        <end position="330"/>
    </location>
</feature>
<dbReference type="AlphaFoldDB" id="F8FDY1"/>
<organism evidence="2 3">
    <name type="scientific">Paenibacillus mucilaginosus (strain KNP414)</name>
    <dbReference type="NCBI Taxonomy" id="1036673"/>
    <lineage>
        <taxon>Bacteria</taxon>
        <taxon>Bacillati</taxon>
        <taxon>Bacillota</taxon>
        <taxon>Bacilli</taxon>
        <taxon>Bacillales</taxon>
        <taxon>Paenibacillaceae</taxon>
        <taxon>Paenibacillus</taxon>
    </lineage>
</organism>
<dbReference type="HOGENOM" id="CLU_976070_0_0_9"/>
<dbReference type="Proteomes" id="UP000006620">
    <property type="component" value="Chromosome"/>
</dbReference>
<sequence length="330" mass="36965">MPVKWLLIAAAAVHLAAASSPPEPITTIDVGVRENMQTGTVQPPLPKLTAEQSERINFGKYAVPPTLQSLLDLRQELGDPERLYDAVYFFVNTENFRYFSTPGDVVVFGNVGVDGVHYGFLTDYGTVTDLEEAPIVCISPMDFDRPVRIVAKNLKDFLRLSLTDANLVLNPFGTEAEYLAAQERWAEEEKASPYQRTEEEKQARLEVIHELQKRISLPELGLSAFSYVQKTSEERGRQVTIRTLDGLGVTTPLEQGRLHEEFKVSKDEPIDLSKLKAYLAGAPRASKLALLRDLQITRVLPNEKELQPLLLEEMQLLGLKDEAARIQASY</sequence>
<evidence type="ECO:0000313" key="3">
    <source>
        <dbReference type="Proteomes" id="UP000006620"/>
    </source>
</evidence>
<feature type="signal peptide" evidence="1">
    <location>
        <begin position="1"/>
        <end position="19"/>
    </location>
</feature>
<gene>
    <name evidence="2" type="ordered locus">KNP414_04651</name>
</gene>